<evidence type="ECO:0000256" key="8">
    <source>
        <dbReference type="HAMAP-Rule" id="MF_00197"/>
    </source>
</evidence>
<comment type="function">
    <text evidence="8">Catalyzes the stereoinversion of LL-2,6-diaminopimelate (L,L-DAP) to meso-diaminopimelate (meso-DAP), a precursor of L-lysine and an essential component of the bacterial peptidoglycan.</text>
</comment>
<feature type="binding site" evidence="8">
    <location>
        <begin position="198"/>
        <end position="199"/>
    </location>
    <ligand>
        <name>substrate</name>
    </ligand>
</feature>
<feature type="binding site" evidence="8">
    <location>
        <begin position="73"/>
        <end position="74"/>
    </location>
    <ligand>
        <name>substrate</name>
    </ligand>
</feature>
<name>A0A255YG46_9SPHN</name>
<evidence type="ECO:0000256" key="6">
    <source>
        <dbReference type="ARBA" id="ARBA00023235"/>
    </source>
</evidence>
<dbReference type="Proteomes" id="UP000216991">
    <property type="component" value="Unassembled WGS sequence"/>
</dbReference>
<comment type="caution">
    <text evidence="10">The sequence shown here is derived from an EMBL/GenBank/DDBJ whole genome shotgun (WGS) entry which is preliminary data.</text>
</comment>
<dbReference type="AlphaFoldDB" id="A0A255YG46"/>
<dbReference type="GO" id="GO:0009089">
    <property type="term" value="P:lysine biosynthetic process via diaminopimelate"/>
    <property type="evidence" value="ECO:0007669"/>
    <property type="project" value="UniProtKB-UniRule"/>
</dbReference>
<comment type="subcellular location">
    <subcellularLocation>
        <location evidence="8">Cytoplasm</location>
    </subcellularLocation>
</comment>
<feature type="active site" evidence="9">
    <location>
        <position position="72"/>
    </location>
</feature>
<dbReference type="Pfam" id="PF01678">
    <property type="entry name" value="DAP_epimerase"/>
    <property type="match status" value="2"/>
</dbReference>
<evidence type="ECO:0000313" key="10">
    <source>
        <dbReference type="EMBL" id="OYQ28242.1"/>
    </source>
</evidence>
<comment type="pathway">
    <text evidence="1 8">Amino-acid biosynthesis; L-lysine biosynthesis via DAP pathway; DL-2,6-diaminopimelate from LL-2,6-diaminopimelate: step 1/1.</text>
</comment>
<dbReference type="NCBIfam" id="TIGR00652">
    <property type="entry name" value="DapF"/>
    <property type="match status" value="1"/>
</dbReference>
<evidence type="ECO:0000256" key="2">
    <source>
        <dbReference type="ARBA" id="ARBA00010219"/>
    </source>
</evidence>
<dbReference type="GO" id="GO:0008837">
    <property type="term" value="F:diaminopimelate epimerase activity"/>
    <property type="evidence" value="ECO:0007669"/>
    <property type="project" value="UniProtKB-UniRule"/>
</dbReference>
<dbReference type="PROSITE" id="PS01326">
    <property type="entry name" value="DAP_EPIMERASE"/>
    <property type="match status" value="1"/>
</dbReference>
<dbReference type="InterPro" id="IPR018510">
    <property type="entry name" value="DAP_epimerase_AS"/>
</dbReference>
<proteinExistence type="inferred from homology"/>
<dbReference type="InterPro" id="IPR001653">
    <property type="entry name" value="DAP_epimerase_DapF"/>
</dbReference>
<feature type="binding site" evidence="8">
    <location>
        <position position="12"/>
    </location>
    <ligand>
        <name>substrate</name>
    </ligand>
</feature>
<protein>
    <recommendedName>
        <fullName evidence="3 8">Diaminopimelate epimerase</fullName>
        <shortName evidence="8">DAP epimerase</shortName>
        <ecNumber evidence="3 8">5.1.1.7</ecNumber>
    </recommendedName>
    <alternativeName>
        <fullName evidence="8">PLP-independent amino acid racemase</fullName>
    </alternativeName>
</protein>
<feature type="binding site" evidence="8">
    <location>
        <position position="180"/>
    </location>
    <ligand>
        <name>substrate</name>
    </ligand>
</feature>
<dbReference type="GO" id="GO:0005829">
    <property type="term" value="C:cytosol"/>
    <property type="evidence" value="ECO:0007669"/>
    <property type="project" value="TreeGrafter"/>
</dbReference>
<dbReference type="UniPathway" id="UPA00034">
    <property type="reaction ID" value="UER00025"/>
</dbReference>
<dbReference type="RefSeq" id="WP_094473886.1">
    <property type="nucleotide sequence ID" value="NZ_NOXT01000111.1"/>
</dbReference>
<evidence type="ECO:0000256" key="4">
    <source>
        <dbReference type="ARBA" id="ARBA00022605"/>
    </source>
</evidence>
<feature type="active site" description="Proton donor" evidence="8">
    <location>
        <position position="72"/>
    </location>
</feature>
<evidence type="ECO:0000313" key="11">
    <source>
        <dbReference type="Proteomes" id="UP000216991"/>
    </source>
</evidence>
<keyword evidence="4 8" id="KW-0028">Amino-acid biosynthesis</keyword>
<feature type="binding site" evidence="8">
    <location>
        <position position="45"/>
    </location>
    <ligand>
        <name>substrate</name>
    </ligand>
</feature>
<feature type="active site" description="Proton acceptor" evidence="8">
    <location>
        <position position="207"/>
    </location>
</feature>
<gene>
    <name evidence="8" type="primary">dapF</name>
    <name evidence="10" type="ORF">CHU93_09570</name>
</gene>
<evidence type="ECO:0000256" key="9">
    <source>
        <dbReference type="PROSITE-ProRule" id="PRU10125"/>
    </source>
</evidence>
<comment type="similarity">
    <text evidence="2 8">Belongs to the diaminopimelate epimerase family.</text>
</comment>
<dbReference type="OrthoDB" id="9805408at2"/>
<feature type="site" description="Could be important to modulate the pK values of the two catalytic cysteine residues" evidence="8">
    <location>
        <position position="198"/>
    </location>
</feature>
<evidence type="ECO:0000256" key="3">
    <source>
        <dbReference type="ARBA" id="ARBA00013080"/>
    </source>
</evidence>
<feature type="site" description="Could be important to modulate the pK values of the two catalytic cysteine residues" evidence="8">
    <location>
        <position position="149"/>
    </location>
</feature>
<keyword evidence="6 8" id="KW-0413">Isomerase</keyword>
<keyword evidence="8" id="KW-0963">Cytoplasm</keyword>
<dbReference type="PANTHER" id="PTHR31689">
    <property type="entry name" value="DIAMINOPIMELATE EPIMERASE, CHLOROPLASTIC"/>
    <property type="match status" value="1"/>
</dbReference>
<keyword evidence="11" id="KW-1185">Reference proteome</keyword>
<dbReference type="Gene3D" id="3.10.310.10">
    <property type="entry name" value="Diaminopimelate Epimerase, Chain A, domain 1"/>
    <property type="match status" value="2"/>
</dbReference>
<feature type="binding site" evidence="8">
    <location>
        <position position="63"/>
    </location>
    <ligand>
        <name>substrate</name>
    </ligand>
</feature>
<evidence type="ECO:0000256" key="7">
    <source>
        <dbReference type="ARBA" id="ARBA00051712"/>
    </source>
</evidence>
<organism evidence="10 11">
    <name type="scientific">Sandarakinorhabdus cyanobacteriorum</name>
    <dbReference type="NCBI Taxonomy" id="1981098"/>
    <lineage>
        <taxon>Bacteria</taxon>
        <taxon>Pseudomonadati</taxon>
        <taxon>Pseudomonadota</taxon>
        <taxon>Alphaproteobacteria</taxon>
        <taxon>Sphingomonadales</taxon>
        <taxon>Sphingosinicellaceae</taxon>
        <taxon>Sandarakinorhabdus</taxon>
    </lineage>
</organism>
<comment type="subunit">
    <text evidence="8">Homodimer.</text>
</comment>
<dbReference type="HAMAP" id="MF_00197">
    <property type="entry name" value="DAP_epimerase"/>
    <property type="match status" value="1"/>
</dbReference>
<evidence type="ECO:0000256" key="5">
    <source>
        <dbReference type="ARBA" id="ARBA00023154"/>
    </source>
</evidence>
<feature type="binding site" evidence="8">
    <location>
        <position position="147"/>
    </location>
    <ligand>
        <name>substrate</name>
    </ligand>
</feature>
<sequence length="267" mass="27854">MRPFIKMHGLGNDFLVLDAREAPVALSAAQVRGLANRHTGIGFDQLILIEPSATADVRLRFWNSDGGEVAACGNGSRAAATLLGGHQRIETAGGALESIGSSEGAEVDMGPPQWDWQAVPLAFAMDTSALPLAWNGLANPAALSVGNPHAVFVVPDAWAVPLAEIGPVIEHDPVFPERVNVGVMQILSREAIILRVWERGAGATLACGTGAVAAVAAGQRRGLLADRVQVTMPGGDLVVTRRADGHLLLAGPAQVAFTGQVDLERYA</sequence>
<dbReference type="EC" id="5.1.1.7" evidence="3 8"/>
<keyword evidence="5 8" id="KW-0457">Lysine biosynthesis</keyword>
<reference evidence="10 11" key="1">
    <citation type="submission" date="2017-07" db="EMBL/GenBank/DDBJ databases">
        <title>Sandarakinorhabdus cyanobacteriorum sp. nov., a novel bacterium isolated from cyanobacterial aggregates in a eutrophic lake.</title>
        <authorList>
            <person name="Cai H."/>
        </authorList>
    </citation>
    <scope>NUCLEOTIDE SEQUENCE [LARGE SCALE GENOMIC DNA]</scope>
    <source>
        <strain evidence="10 11">TH057</strain>
    </source>
</reference>
<evidence type="ECO:0000256" key="1">
    <source>
        <dbReference type="ARBA" id="ARBA00005196"/>
    </source>
</evidence>
<comment type="catalytic activity">
    <reaction evidence="7 8">
        <text>(2S,6S)-2,6-diaminopimelate = meso-2,6-diaminopimelate</text>
        <dbReference type="Rhea" id="RHEA:15393"/>
        <dbReference type="ChEBI" id="CHEBI:57609"/>
        <dbReference type="ChEBI" id="CHEBI:57791"/>
        <dbReference type="EC" id="5.1.1.7"/>
    </reaction>
</comment>
<accession>A0A255YG46</accession>
<dbReference type="EMBL" id="NOXT01000111">
    <property type="protein sequence ID" value="OYQ28242.1"/>
    <property type="molecule type" value="Genomic_DNA"/>
</dbReference>
<feature type="binding site" evidence="8">
    <location>
        <begin position="208"/>
        <end position="209"/>
    </location>
    <ligand>
        <name>substrate</name>
    </ligand>
</feature>
<dbReference type="SUPFAM" id="SSF54506">
    <property type="entry name" value="Diaminopimelate epimerase-like"/>
    <property type="match status" value="2"/>
</dbReference>
<dbReference type="PANTHER" id="PTHR31689:SF0">
    <property type="entry name" value="DIAMINOPIMELATE EPIMERASE"/>
    <property type="match status" value="1"/>
</dbReference>